<accession>A0A0M0K9L0</accession>
<organism evidence="2 3">
    <name type="scientific">Chrysochromulina tobinii</name>
    <dbReference type="NCBI Taxonomy" id="1460289"/>
    <lineage>
        <taxon>Eukaryota</taxon>
        <taxon>Haptista</taxon>
        <taxon>Haptophyta</taxon>
        <taxon>Prymnesiophyceae</taxon>
        <taxon>Prymnesiales</taxon>
        <taxon>Chrysochromulinaceae</taxon>
        <taxon>Chrysochromulina</taxon>
    </lineage>
</organism>
<evidence type="ECO:0000313" key="3">
    <source>
        <dbReference type="Proteomes" id="UP000037460"/>
    </source>
</evidence>
<evidence type="ECO:0000313" key="2">
    <source>
        <dbReference type="EMBL" id="KOO35297.1"/>
    </source>
</evidence>
<dbReference type="AlphaFoldDB" id="A0A0M0K9L0"/>
<comment type="caution">
    <text evidence="2">The sequence shown here is derived from an EMBL/GenBank/DDBJ whole genome shotgun (WGS) entry which is preliminary data.</text>
</comment>
<evidence type="ECO:0000259" key="1">
    <source>
        <dbReference type="Pfam" id="PF09418"/>
    </source>
</evidence>
<dbReference type="Proteomes" id="UP000037460">
    <property type="component" value="Unassembled WGS sequence"/>
</dbReference>
<dbReference type="PANTHER" id="PTHR31560">
    <property type="entry name" value="UPF0652 PROTEIN C16A11.03C-RELATED"/>
    <property type="match status" value="1"/>
</dbReference>
<reference evidence="3" key="1">
    <citation type="journal article" date="2015" name="PLoS Genet.">
        <title>Genome Sequence and Transcriptome Analyses of Chrysochromulina tobin: Metabolic Tools for Enhanced Algal Fitness in the Prominent Order Prymnesiales (Haptophyceae).</title>
        <authorList>
            <person name="Hovde B.T."/>
            <person name="Deodato C.R."/>
            <person name="Hunsperger H.M."/>
            <person name="Ryken S.A."/>
            <person name="Yost W."/>
            <person name="Jha R.K."/>
            <person name="Patterson J."/>
            <person name="Monnat R.J. Jr."/>
            <person name="Barlow S.B."/>
            <person name="Starkenburg S.R."/>
            <person name="Cattolico R.A."/>
        </authorList>
    </citation>
    <scope>NUCLEOTIDE SEQUENCE</scope>
    <source>
        <strain evidence="3">CCMP291</strain>
    </source>
</reference>
<proteinExistence type="predicted"/>
<protein>
    <recommendedName>
        <fullName evidence="1">Non-canonical E2 ubiquitin-conjugating enzyme C-terminal domain-containing protein</fullName>
    </recommendedName>
</protein>
<feature type="domain" description="Non-canonical E2 ubiquitin-conjugating enzyme C-terminal" evidence="1">
    <location>
        <begin position="2"/>
        <end position="72"/>
    </location>
</feature>
<gene>
    <name evidence="2" type="ORF">Ctob_013724</name>
</gene>
<dbReference type="Pfam" id="PF09418">
    <property type="entry name" value="DUF2009"/>
    <property type="match status" value="1"/>
</dbReference>
<dbReference type="PANTHER" id="PTHR31560:SF0">
    <property type="entry name" value="UPF0652 PROTEIN C22H10.08"/>
    <property type="match status" value="1"/>
</dbReference>
<dbReference type="EMBL" id="JWZX01000922">
    <property type="protein sequence ID" value="KOO35297.1"/>
    <property type="molecule type" value="Genomic_DNA"/>
</dbReference>
<dbReference type="InterPro" id="IPR018553">
    <property type="entry name" value="E2_Ub-conjug_enz"/>
</dbReference>
<keyword evidence="3" id="KW-1185">Reference proteome</keyword>
<dbReference type="OrthoDB" id="406045at2759"/>
<sequence>MQATYGGLTELQVAILQDFFRFGFDGSGADNFFDAGSCIDGRLTSAWNWCSSLPHKPFYIAFQLTGNTSFDGQFQE</sequence>
<dbReference type="InterPro" id="IPR057668">
    <property type="entry name" value="E2_Ub-conjug_enz_C"/>
</dbReference>
<name>A0A0M0K9L0_9EUKA</name>